<evidence type="ECO:0000256" key="1">
    <source>
        <dbReference type="ARBA" id="ARBA00004651"/>
    </source>
</evidence>
<feature type="transmembrane region" description="Helical" evidence="8">
    <location>
        <begin position="37"/>
        <end position="56"/>
    </location>
</feature>
<evidence type="ECO:0000256" key="5">
    <source>
        <dbReference type="ARBA" id="ARBA00022692"/>
    </source>
</evidence>
<feature type="transmembrane region" description="Helical" evidence="8">
    <location>
        <begin position="100"/>
        <end position="124"/>
    </location>
</feature>
<proteinExistence type="inferred from homology"/>
<feature type="transmembrane region" description="Helical" evidence="8">
    <location>
        <begin position="6"/>
        <end position="25"/>
    </location>
</feature>
<evidence type="ECO:0000256" key="8">
    <source>
        <dbReference type="SAM" id="Phobius"/>
    </source>
</evidence>
<evidence type="ECO:0000256" key="6">
    <source>
        <dbReference type="ARBA" id="ARBA00022989"/>
    </source>
</evidence>
<feature type="transmembrane region" description="Helical" evidence="8">
    <location>
        <begin position="255"/>
        <end position="274"/>
    </location>
</feature>
<feature type="transmembrane region" description="Helical" evidence="8">
    <location>
        <begin position="68"/>
        <end position="88"/>
    </location>
</feature>
<sequence>MTSYLDLLAIILPIFSLFAIGLGARRLGWMSTEAEPSYLKLVINLFYPCLVFRSVLDNPALRNPSLLLSAPALGFTSIVLGLLVGYLAGRALGMTVGTGLRTFSFSVGVYNYGYIPIALIDALWGRQTLGVLLVFNTGIELALWTVGILTLSGLSLKEGWRRLANPVVCSLVAGVALNMLGVTLPAVLLNVISLLAACAIPLGLMSAGAALEPYVRRPADLFEPRVSFGGPLLRYGLIPIGFLVCAKWLPVTGELRRVLIVQAAMPAGMFPLVLARHYGGQPLVAARNIIATTLVGIVLIPLWLHFGLSWAWH</sequence>
<dbReference type="Pfam" id="PF03547">
    <property type="entry name" value="Mem_trans"/>
    <property type="match status" value="2"/>
</dbReference>
<feature type="transmembrane region" description="Helical" evidence="8">
    <location>
        <begin position="163"/>
        <end position="181"/>
    </location>
</feature>
<evidence type="ECO:0000256" key="7">
    <source>
        <dbReference type="ARBA" id="ARBA00023136"/>
    </source>
</evidence>
<dbReference type="PANTHER" id="PTHR36838">
    <property type="entry name" value="AUXIN EFFLUX CARRIER FAMILY PROTEIN"/>
    <property type="match status" value="1"/>
</dbReference>
<protein>
    <submittedName>
        <fullName evidence="9">Membrane transport protein</fullName>
    </submittedName>
</protein>
<reference evidence="9" key="1">
    <citation type="submission" date="2016-10" db="EMBL/GenBank/DDBJ databases">
        <title>Sequence of Gallionella enrichment culture.</title>
        <authorList>
            <person name="Poehlein A."/>
            <person name="Muehling M."/>
            <person name="Daniel R."/>
        </authorList>
    </citation>
    <scope>NUCLEOTIDE SEQUENCE</scope>
</reference>
<feature type="transmembrane region" description="Helical" evidence="8">
    <location>
        <begin position="130"/>
        <end position="151"/>
    </location>
</feature>
<evidence type="ECO:0000256" key="3">
    <source>
        <dbReference type="ARBA" id="ARBA00022448"/>
    </source>
</evidence>
<feature type="transmembrane region" description="Helical" evidence="8">
    <location>
        <begin position="232"/>
        <end position="249"/>
    </location>
</feature>
<feature type="transmembrane region" description="Helical" evidence="8">
    <location>
        <begin position="187"/>
        <end position="211"/>
    </location>
</feature>
<keyword evidence="3" id="KW-0813">Transport</keyword>
<evidence type="ECO:0000256" key="4">
    <source>
        <dbReference type="ARBA" id="ARBA00022475"/>
    </source>
</evidence>
<evidence type="ECO:0000256" key="2">
    <source>
        <dbReference type="ARBA" id="ARBA00010145"/>
    </source>
</evidence>
<dbReference type="InterPro" id="IPR004776">
    <property type="entry name" value="Mem_transp_PIN-like"/>
</dbReference>
<comment type="subcellular location">
    <subcellularLocation>
        <location evidence="1">Cell membrane</location>
        <topology evidence="1">Multi-pass membrane protein</topology>
    </subcellularLocation>
</comment>
<dbReference type="Gene3D" id="1.20.1530.20">
    <property type="match status" value="1"/>
</dbReference>
<name>A0A1J5SYR7_9ZZZZ</name>
<dbReference type="EMBL" id="MLJW01000052">
    <property type="protein sequence ID" value="OIR05150.1"/>
    <property type="molecule type" value="Genomic_DNA"/>
</dbReference>
<dbReference type="GO" id="GO:0055085">
    <property type="term" value="P:transmembrane transport"/>
    <property type="evidence" value="ECO:0007669"/>
    <property type="project" value="InterPro"/>
</dbReference>
<keyword evidence="4" id="KW-1003">Cell membrane</keyword>
<keyword evidence="7 8" id="KW-0472">Membrane</keyword>
<gene>
    <name evidence="9" type="ORF">GALL_127080</name>
</gene>
<dbReference type="AlphaFoldDB" id="A0A1J5SYR7"/>
<comment type="similarity">
    <text evidence="2">Belongs to the auxin efflux carrier (TC 2.A.69) family.</text>
</comment>
<keyword evidence="5 8" id="KW-0812">Transmembrane</keyword>
<evidence type="ECO:0000313" key="9">
    <source>
        <dbReference type="EMBL" id="OIR05150.1"/>
    </source>
</evidence>
<dbReference type="InterPro" id="IPR038770">
    <property type="entry name" value="Na+/solute_symporter_sf"/>
</dbReference>
<keyword evidence="6 8" id="KW-1133">Transmembrane helix</keyword>
<accession>A0A1J5SYR7</accession>
<feature type="transmembrane region" description="Helical" evidence="8">
    <location>
        <begin position="286"/>
        <end position="306"/>
    </location>
</feature>
<organism evidence="9">
    <name type="scientific">mine drainage metagenome</name>
    <dbReference type="NCBI Taxonomy" id="410659"/>
    <lineage>
        <taxon>unclassified sequences</taxon>
        <taxon>metagenomes</taxon>
        <taxon>ecological metagenomes</taxon>
    </lineage>
</organism>
<comment type="caution">
    <text evidence="9">The sequence shown here is derived from an EMBL/GenBank/DDBJ whole genome shotgun (WGS) entry which is preliminary data.</text>
</comment>
<dbReference type="GO" id="GO:0005886">
    <property type="term" value="C:plasma membrane"/>
    <property type="evidence" value="ECO:0007669"/>
    <property type="project" value="UniProtKB-SubCell"/>
</dbReference>
<dbReference type="PANTHER" id="PTHR36838:SF3">
    <property type="entry name" value="TRANSPORTER AUXIN EFFLUX CARRIER EC FAMILY"/>
    <property type="match status" value="1"/>
</dbReference>